<gene>
    <name evidence="3" type="ORF">OFUS_LOCUS23758</name>
</gene>
<organism evidence="3 4">
    <name type="scientific">Owenia fusiformis</name>
    <name type="common">Polychaete worm</name>
    <dbReference type="NCBI Taxonomy" id="6347"/>
    <lineage>
        <taxon>Eukaryota</taxon>
        <taxon>Metazoa</taxon>
        <taxon>Spiralia</taxon>
        <taxon>Lophotrochozoa</taxon>
        <taxon>Annelida</taxon>
        <taxon>Polychaeta</taxon>
        <taxon>Sedentaria</taxon>
        <taxon>Canalipalpata</taxon>
        <taxon>Sabellida</taxon>
        <taxon>Oweniida</taxon>
        <taxon>Oweniidae</taxon>
        <taxon>Owenia</taxon>
    </lineage>
</organism>
<dbReference type="InterPro" id="IPR003609">
    <property type="entry name" value="Pan_app"/>
</dbReference>
<dbReference type="EMBL" id="CAIIXF020000011">
    <property type="protein sequence ID" value="CAH1799789.1"/>
    <property type="molecule type" value="Genomic_DNA"/>
</dbReference>
<dbReference type="Pfam" id="PF00024">
    <property type="entry name" value="PAN_1"/>
    <property type="match status" value="1"/>
</dbReference>
<feature type="domain" description="Apple" evidence="2">
    <location>
        <begin position="24"/>
        <end position="109"/>
    </location>
</feature>
<dbReference type="SUPFAM" id="SSF57414">
    <property type="entry name" value="Hairpin loop containing domain-like"/>
    <property type="match status" value="1"/>
</dbReference>
<evidence type="ECO:0000313" key="4">
    <source>
        <dbReference type="Proteomes" id="UP000749559"/>
    </source>
</evidence>
<dbReference type="Gene3D" id="3.50.4.10">
    <property type="entry name" value="Hepatocyte Growth Factor"/>
    <property type="match status" value="1"/>
</dbReference>
<evidence type="ECO:0000256" key="1">
    <source>
        <dbReference type="SAM" id="SignalP"/>
    </source>
</evidence>
<reference evidence="3" key="1">
    <citation type="submission" date="2022-03" db="EMBL/GenBank/DDBJ databases">
        <authorList>
            <person name="Martin C."/>
        </authorList>
    </citation>
    <scope>NUCLEOTIDE SEQUENCE</scope>
</reference>
<keyword evidence="1" id="KW-0732">Signal</keyword>
<dbReference type="PROSITE" id="PS50948">
    <property type="entry name" value="PAN"/>
    <property type="match status" value="1"/>
</dbReference>
<accession>A0A8S4Q2H0</accession>
<comment type="caution">
    <text evidence="3">The sequence shown here is derived from an EMBL/GenBank/DDBJ whole genome shotgun (WGS) entry which is preliminary data.</text>
</comment>
<sequence length="374" mass="40644">MLEYTPFLLIILGFYLTKAIPDECFEQNDGVRQLSVQKMVSFRLADDLYHLSTIKTSRVGCLRACTSEPLCKGFNYGKSSKTCQLKSIGEPSPSELIAMDDFVFYSVLCATEAIPSTASPTTDSITTEGLTTDSITTEGLTTALCPTTEPLTTVGEIATTISLLPPPAQAAPNMQTTVIMFYVPMEDKMDVFIRGGRTQIYTDCLTSSCSSNCATDDPCSTTITHAFSQTGGKWDNYNAWKNQDNYLDHFGHEDNQGLRIGSEPSEGTPLALTSNDPADSYYYALNLWGPDYWMFLGLMDCSQSEDGWIYFKGAKTIGPAPHTTHLEVTGTPATTCTGSAGGTIPTTAIDGHYIRCGYLTKVAWGSPNCEVTSI</sequence>
<feature type="chain" id="PRO_5035744199" description="Apple domain-containing protein" evidence="1">
    <location>
        <begin position="20"/>
        <end position="374"/>
    </location>
</feature>
<feature type="signal peptide" evidence="1">
    <location>
        <begin position="1"/>
        <end position="19"/>
    </location>
</feature>
<name>A0A8S4Q2H0_OWEFU</name>
<protein>
    <recommendedName>
        <fullName evidence="2">Apple domain-containing protein</fullName>
    </recommendedName>
</protein>
<evidence type="ECO:0000259" key="2">
    <source>
        <dbReference type="PROSITE" id="PS50948"/>
    </source>
</evidence>
<proteinExistence type="predicted"/>
<evidence type="ECO:0000313" key="3">
    <source>
        <dbReference type="EMBL" id="CAH1799789.1"/>
    </source>
</evidence>
<dbReference type="AlphaFoldDB" id="A0A8S4Q2H0"/>
<keyword evidence="4" id="KW-1185">Reference proteome</keyword>
<dbReference type="Proteomes" id="UP000749559">
    <property type="component" value="Unassembled WGS sequence"/>
</dbReference>